<keyword evidence="2" id="KW-1185">Reference proteome</keyword>
<proteinExistence type="predicted"/>
<dbReference type="Proteomes" id="UP000297391">
    <property type="component" value="Unassembled WGS sequence"/>
</dbReference>
<sequence>MTNIPHTQIAEPAVTCSTCAACCCQLEVMLITDTGVPERYIDTDDWGGEVMLRLDDGWCAALDRDTMMCTIYERRPLICREFEMGAPECLEERQGITTAYR</sequence>
<evidence type="ECO:0000313" key="2">
    <source>
        <dbReference type="Proteomes" id="UP000297391"/>
    </source>
</evidence>
<reference evidence="1 2" key="1">
    <citation type="journal article" date="2019" name="Syst. Appl. Microbiol.">
        <title>New species of pathogenic Pseudomonas isolated from citrus in Tunisia: Proposal of Pseudomonas kairouanensis sp. nov. and Pseudomonas nabeulensis sp. nov.</title>
        <authorList>
            <person name="Oueslati M."/>
            <person name="Mulet M."/>
            <person name="Gomila M."/>
            <person name="Berge O."/>
            <person name="Hajlaoui M.R."/>
            <person name="Lalucat J."/>
            <person name="Sadfi-Zouaoui N."/>
            <person name="Garcia-Valdes E."/>
        </authorList>
    </citation>
    <scope>NUCLEOTIDE SEQUENCE [LARGE SCALE GENOMIC DNA]</scope>
    <source>
        <strain evidence="1 2">KC12</strain>
    </source>
</reference>
<accession>A0A4Z0AKL5</accession>
<dbReference type="InterPro" id="IPR005358">
    <property type="entry name" value="Puta_zinc/iron-chelating_dom"/>
</dbReference>
<evidence type="ECO:0000313" key="1">
    <source>
        <dbReference type="EMBL" id="TFY86957.1"/>
    </source>
</evidence>
<dbReference type="RefSeq" id="WP_135290808.1">
    <property type="nucleotide sequence ID" value="NZ_QUZU01000028.1"/>
</dbReference>
<gene>
    <name evidence="1" type="ORF">DYL59_20585</name>
</gene>
<name>A0A4Z0AKL5_9PSED</name>
<dbReference type="AlphaFoldDB" id="A0A4Z0AKL5"/>
<comment type="caution">
    <text evidence="1">The sequence shown here is derived from an EMBL/GenBank/DDBJ whole genome shotgun (WGS) entry which is preliminary data.</text>
</comment>
<protein>
    <submittedName>
        <fullName evidence="1">YkgJ family cysteine cluster protein</fullName>
    </submittedName>
</protein>
<dbReference type="Pfam" id="PF03692">
    <property type="entry name" value="CxxCxxCC"/>
    <property type="match status" value="1"/>
</dbReference>
<dbReference type="EMBL" id="QUZU01000028">
    <property type="protein sequence ID" value="TFY86957.1"/>
    <property type="molecule type" value="Genomic_DNA"/>
</dbReference>
<dbReference type="OrthoDB" id="71604at2"/>
<organism evidence="1 2">
    <name type="scientific">Pseudomonas kairouanensis</name>
    <dbReference type="NCBI Taxonomy" id="2293832"/>
    <lineage>
        <taxon>Bacteria</taxon>
        <taxon>Pseudomonadati</taxon>
        <taxon>Pseudomonadota</taxon>
        <taxon>Gammaproteobacteria</taxon>
        <taxon>Pseudomonadales</taxon>
        <taxon>Pseudomonadaceae</taxon>
        <taxon>Pseudomonas</taxon>
    </lineage>
</organism>